<evidence type="ECO:0000313" key="2">
    <source>
        <dbReference type="EMBL" id="ARQ95010.1"/>
    </source>
</evidence>
<protein>
    <recommendedName>
        <fullName evidence="4">Baseplate protein</fullName>
    </recommendedName>
</protein>
<evidence type="ECO:0000313" key="3">
    <source>
        <dbReference type="Proteomes" id="UP000222741"/>
    </source>
</evidence>
<organism evidence="2 3">
    <name type="scientific">Bacillus phage Flapjack</name>
    <dbReference type="NCBI Taxonomy" id="1983465"/>
    <lineage>
        <taxon>Viruses</taxon>
        <taxon>Duplodnaviria</taxon>
        <taxon>Heunggongvirae</taxon>
        <taxon>Uroviricota</taxon>
        <taxon>Caudoviricetes</taxon>
        <taxon>Herelleviridae</taxon>
        <taxon>Bastillevirinae</taxon>
        <taxon>Bequatrovirus</taxon>
        <taxon>Bequatrovirus spock</taxon>
    </lineage>
</organism>
<evidence type="ECO:0008006" key="4">
    <source>
        <dbReference type="Google" id="ProtNLM"/>
    </source>
</evidence>
<feature type="region of interest" description="Disordered" evidence="1">
    <location>
        <begin position="164"/>
        <end position="233"/>
    </location>
</feature>
<dbReference type="EMBL" id="KY888882">
    <property type="protein sequence ID" value="ARQ95010.1"/>
    <property type="molecule type" value="Genomic_DNA"/>
</dbReference>
<evidence type="ECO:0000256" key="1">
    <source>
        <dbReference type="SAM" id="MobiDB-lite"/>
    </source>
</evidence>
<proteinExistence type="predicted"/>
<accession>A0A1X9SG59</accession>
<name>A0A1X9SG59_9CAUD</name>
<dbReference type="Pfam" id="PF23980">
    <property type="entry name" value="Phage_tail_tube_init"/>
    <property type="match status" value="1"/>
</dbReference>
<sequence length="258" mass="28391">MTIADGRNRLQKIAFSVGGRTFKFAINPENMNHSMPHRTTALKTKSRIIIEDFQADIPTITISGTTGFNPTGRAEDRGVTKIKEMKAFIEDYAKTGGNGRTSSQDFYFHNFTNDESFVVHLAPEGISITQDANAPLLYRYEIKLIIIRKSSEPADADVINPEIGNRFPSLPNTGNYRPSPTYPTLPTPLPNKPGSEWDIPSKGGGSNVGDDIYNKGTGGSYRPDKDGTVLNPQTPSKGVYQYGMEGLGFNIGYYGRWA</sequence>
<feature type="compositionally biased region" description="Pro residues" evidence="1">
    <location>
        <begin position="180"/>
        <end position="191"/>
    </location>
</feature>
<gene>
    <name evidence="2" type="ORF">FLAPJACK_97</name>
</gene>
<reference evidence="3" key="1">
    <citation type="submission" date="2017-04" db="EMBL/GenBank/DDBJ databases">
        <authorList>
            <person name="Abille Z."/>
            <person name="Afsharjavan R."/>
            <person name="Alms C.E."/>
            <person name="Anil A."/>
            <person name="Azuma E.A."/>
            <person name="Boateng D."/>
            <person name="Bowden K.V."/>
            <person name="Bui Q."/>
            <person name="Callaghan K.D."/>
            <person name="Canova P.N."/>
            <person name="Carter A.-G.V."/>
            <person name="Carty B."/>
            <person name="Choudhary A."/>
            <person name="Chugh K."/>
            <person name="Clark C.B."/>
            <person name="Clark J."/>
            <person name="Cortez R."/>
            <person name="Dalwadi R.M."/>
            <person name="Daou G."/>
            <person name="Das M."/>
            <person name="Dasari S."/>
            <person name="Davis E.H."/>
            <person name="Defreitas N."/>
            <person name="Demirji J."/>
            <person name="Endres C."/>
            <person name="Fakhar S."/>
            <person name="Feeley N."/>
            <person name="Flores D.C."/>
            <person name="Fowler A.R."/>
            <person name="George T."/>
            <person name="Greis H.L."/>
            <person name="Groleau D.L."/>
            <person name="Gulati J.K."/>
            <person name="Guzman W."/>
            <person name="Hallworth A.N."/>
            <person name="Hariri A."/>
            <person name="Haya V.N."/>
            <person name="Hoffman A.K."/>
            <person name="Horne B."/>
            <person name="Howard T."/>
            <person name="Iglesia A.J."/>
            <person name="Ijezie O.D."/>
            <person name="Incognito N.A."/>
            <person name="Inen J.A."/>
            <person name="Jaiswal A."/>
            <person name="Jezek R.A."/>
            <person name="Kawa A.C."/>
            <person name="Khan F."/>
            <person name="Khin A.C."/>
            <person name="Knapo J."/>
            <person name="Kong A.S."/>
            <person name="Le B.Q."/>
            <person name="Le Q.M."/>
            <person name="Le T.-H.M."/>
            <person name="Lee M."/>
            <person name="Lockwood J.L."/>
            <person name="Loto-Rojas G.S."/>
            <person name="Mantzavinos A."/>
            <person name="Martinez D.R."/>
            <person name="Meadows A.R."/>
            <person name="Mehr S."/>
            <person name="Mellon M.N."/>
            <person name="Memon S."/>
            <person name="Miller B."/>
            <person name="Min S."/>
            <person name="Mitchell L.M."/>
            <person name="Mohamed I.R."/>
            <person name="Mohammed F.O."/>
            <person name="More S."/>
            <person name="Muntaha S."/>
            <person name="Nadeem I."/>
            <person name="Ndjeumen-Njinguet A.S."/>
            <person name="Ng P."/>
            <person name="Ngu V.E."/>
            <person name="Nguyen B.N."/>
            <person name="OHern C.T."/>
            <person name="Oboh U.S."/>
            <person name="Pagano C.W."/>
            <person name="Panakal P.R."/>
            <person name="Park D.A."/>
            <person name="Parsana D."/>
            <person name="Patel P."/>
            <person name="Patel V.S."/>
            <person name="Patwardhan V.M."/>
            <person name="Pawar S.D."/>
            <person name="Payne V.R."/>
            <person name="Petricel I.M."/>
            <person name="Phillips C."/>
            <person name="Puglisi K.M."/>
            <person name="Ramaprasad G."/>
            <person name="Raza A.S."/>
            <person name="Rivera-Oven A.G."/>
            <person name="Robins E."/>
            <person name="Roeun D.C."/>
            <person name="Rostovtseva N."/>
            <person name="Sadat M."/>
            <person name="Seas A."/>
            <person name="So E.J."/>
            <person name="Sogbesan C."/>
            <person name="Strumsky L.A."/>
            <person name="Sun J.L."/>
            <person name="Sutherland H.J."/>
            <person name="Tchakounte I."/>
            <person name="Tewell J.R."/>
            <person name="Thapa D.J."/>
            <person name="Tkach Y."/>
            <person name="Tran C.D."/>
            <person name="Tran V."/>
            <person name="Vithayathil T."/>
            <person name="Vivekanandan A."/>
            <person name="Wang S.R."/>
            <person name="White E."/>
            <person name="Yang A.L."/>
            <person name="Ye D.T."/>
            <person name="Yirenkyi M."/>
            <person name="Zarb J.S."/>
            <person name="Zhang S."/>
            <person name="Zhou M.T."/>
            <person name="Cao A."/>
            <person name="Nguyen K.M."/>
            <person name="Patel K."/>
            <person name="Patel P."/>
            <person name="Pennington E."/>
            <person name="Sendze O."/>
            <person name="Zahangir S."/>
            <person name="Correa-Mendez M."/>
            <person name="Fabian M.F."/>
            <person name="Liu S."/>
            <person name="Jethmalani Y."/>
            <person name="Nunn R."/>
            <person name="Prakash A."/>
            <person name="Louise T."/>
            <person name="Russell D.A."/>
            <person name="Hatfull G.F."/>
            <person name="Erill I."/>
            <person name="Caruso S.M."/>
        </authorList>
    </citation>
    <scope>NUCLEOTIDE SEQUENCE [LARGE SCALE GENOMIC DNA]</scope>
</reference>
<dbReference type="InterPro" id="IPR056958">
    <property type="entry name" value="Phage_tail_tube_init_put"/>
</dbReference>
<dbReference type="Proteomes" id="UP000222741">
    <property type="component" value="Segment"/>
</dbReference>